<name>A0ABP4TFK1_9MICO</name>
<accession>A0ABP4TFK1</accession>
<proteinExistence type="predicted"/>
<dbReference type="SUPFAM" id="SSF110296">
    <property type="entry name" value="Oligoxyloglucan reducing end-specific cellobiohydrolase"/>
    <property type="match status" value="1"/>
</dbReference>
<keyword evidence="2" id="KW-1133">Transmembrane helix</keyword>
<feature type="compositionally biased region" description="Low complexity" evidence="1">
    <location>
        <begin position="59"/>
        <end position="80"/>
    </location>
</feature>
<dbReference type="EMBL" id="BAAAPL010000001">
    <property type="protein sequence ID" value="GAA1687212.1"/>
    <property type="molecule type" value="Genomic_DNA"/>
</dbReference>
<evidence type="ECO:0000256" key="1">
    <source>
        <dbReference type="SAM" id="MobiDB-lite"/>
    </source>
</evidence>
<evidence type="ECO:0000313" key="4">
    <source>
        <dbReference type="Proteomes" id="UP001501690"/>
    </source>
</evidence>
<evidence type="ECO:0000313" key="3">
    <source>
        <dbReference type="EMBL" id="GAA1687212.1"/>
    </source>
</evidence>
<feature type="region of interest" description="Disordered" evidence="1">
    <location>
        <begin position="51"/>
        <end position="80"/>
    </location>
</feature>
<reference evidence="4" key="1">
    <citation type="journal article" date="2019" name="Int. J. Syst. Evol. Microbiol.">
        <title>The Global Catalogue of Microorganisms (GCM) 10K type strain sequencing project: providing services to taxonomists for standard genome sequencing and annotation.</title>
        <authorList>
            <consortium name="The Broad Institute Genomics Platform"/>
            <consortium name="The Broad Institute Genome Sequencing Center for Infectious Disease"/>
            <person name="Wu L."/>
            <person name="Ma J."/>
        </authorList>
    </citation>
    <scope>NUCLEOTIDE SEQUENCE [LARGE SCALE GENOMIC DNA]</scope>
    <source>
        <strain evidence="4">JCM 15577</strain>
    </source>
</reference>
<dbReference type="Proteomes" id="UP001501690">
    <property type="component" value="Unassembled WGS sequence"/>
</dbReference>
<dbReference type="RefSeq" id="WP_344067652.1">
    <property type="nucleotide sequence ID" value="NZ_BAAAPL010000001.1"/>
</dbReference>
<organism evidence="3 4">
    <name type="scientific">Microbacterium sediminicola</name>
    <dbReference type="NCBI Taxonomy" id="415210"/>
    <lineage>
        <taxon>Bacteria</taxon>
        <taxon>Bacillati</taxon>
        <taxon>Actinomycetota</taxon>
        <taxon>Actinomycetes</taxon>
        <taxon>Micrococcales</taxon>
        <taxon>Microbacteriaceae</taxon>
        <taxon>Microbacterium</taxon>
    </lineage>
</organism>
<feature type="transmembrane region" description="Helical" evidence="2">
    <location>
        <begin position="21"/>
        <end position="46"/>
    </location>
</feature>
<gene>
    <name evidence="3" type="ORF">GCM10009808_00270</name>
</gene>
<keyword evidence="4" id="KW-1185">Reference proteome</keyword>
<comment type="caution">
    <text evidence="3">The sequence shown here is derived from an EMBL/GenBank/DDBJ whole genome shotgun (WGS) entry which is preliminary data.</text>
</comment>
<sequence>MADRRSTRAQQPRPPRTRPNIPASWWAVAIVIVLAVVVGVLAWMAYARAQTPPPEETPRVTPTMGVKTTTPTPTPTPTATSTVAAATGAAERFLAISDGDIWRATAGECGVTAPVIERSTDQGATWTDVTPTYRGIGQVLSLEPYAADQAYIVALMGDACELQGLRTFTYGQFWEPNDDILANATYVDPANTGTIVTPAGSLNAPCEVPTSVNGITETTALICGSEAGAIANASEWQSLTTNAVAVHVSNENEIATLTSDTATCDGLISTYAGTSTCVPGLSPDNAAAVTVVESTPWLWSGDTVQAVG</sequence>
<keyword evidence="2" id="KW-0812">Transmembrane</keyword>
<keyword evidence="2" id="KW-0472">Membrane</keyword>
<protein>
    <submittedName>
        <fullName evidence="3">Uncharacterized protein</fullName>
    </submittedName>
</protein>
<evidence type="ECO:0000256" key="2">
    <source>
        <dbReference type="SAM" id="Phobius"/>
    </source>
</evidence>
<feature type="region of interest" description="Disordered" evidence="1">
    <location>
        <begin position="1"/>
        <end position="20"/>
    </location>
</feature>